<dbReference type="SUPFAM" id="SSF50494">
    <property type="entry name" value="Trypsin-like serine proteases"/>
    <property type="match status" value="1"/>
</dbReference>
<dbReference type="CDD" id="cd06785">
    <property type="entry name" value="cpPDZ_HtrA-like"/>
    <property type="match status" value="1"/>
</dbReference>
<dbReference type="EMBL" id="JAZGQO010000019">
    <property type="protein sequence ID" value="KAK6166982.1"/>
    <property type="molecule type" value="Genomic_DNA"/>
</dbReference>
<evidence type="ECO:0000256" key="3">
    <source>
        <dbReference type="ARBA" id="ARBA00004569"/>
    </source>
</evidence>
<keyword evidence="12" id="KW-0809">Transit peptide</keyword>
<dbReference type="InterPro" id="IPR001940">
    <property type="entry name" value="Peptidase_S1C"/>
</dbReference>
<keyword evidence="15" id="KW-0472">Membrane</keyword>
<dbReference type="GO" id="GO:0006508">
    <property type="term" value="P:proteolysis"/>
    <property type="evidence" value="ECO:0007669"/>
    <property type="project" value="UniProtKB-KW"/>
</dbReference>
<keyword evidence="19" id="KW-1185">Reference proteome</keyword>
<dbReference type="GO" id="GO:0031966">
    <property type="term" value="C:mitochondrial membrane"/>
    <property type="evidence" value="ECO:0007669"/>
    <property type="project" value="UniProtKB-SubCell"/>
</dbReference>
<dbReference type="EC" id="3.4.21.108" evidence="5"/>
<organism evidence="18 19">
    <name type="scientific">Patella caerulea</name>
    <name type="common">Rayed Mediterranean limpet</name>
    <dbReference type="NCBI Taxonomy" id="87958"/>
    <lineage>
        <taxon>Eukaryota</taxon>
        <taxon>Metazoa</taxon>
        <taxon>Spiralia</taxon>
        <taxon>Lophotrochozoa</taxon>
        <taxon>Mollusca</taxon>
        <taxon>Gastropoda</taxon>
        <taxon>Patellogastropoda</taxon>
        <taxon>Patelloidea</taxon>
        <taxon>Patellidae</taxon>
        <taxon>Patella</taxon>
    </lineage>
</organism>
<proteinExistence type="inferred from homology"/>
<evidence type="ECO:0000256" key="8">
    <source>
        <dbReference type="ARBA" id="ARBA00022692"/>
    </source>
</evidence>
<dbReference type="InterPro" id="IPR001478">
    <property type="entry name" value="PDZ"/>
</dbReference>
<keyword evidence="14" id="KW-0496">Mitochondrion</keyword>
<dbReference type="SUPFAM" id="SSF50156">
    <property type="entry name" value="PDZ domain-like"/>
    <property type="match status" value="1"/>
</dbReference>
<reference evidence="18 19" key="1">
    <citation type="submission" date="2024-01" db="EMBL/GenBank/DDBJ databases">
        <title>The genome of the rayed Mediterranean limpet Patella caerulea (Linnaeus, 1758).</title>
        <authorList>
            <person name="Anh-Thu Weber A."/>
            <person name="Halstead-Nussloch G."/>
        </authorList>
    </citation>
    <scope>NUCLEOTIDE SEQUENCE [LARGE SCALE GENOMIC DNA]</scope>
    <source>
        <strain evidence="18">AATW-2023a</strain>
        <tissue evidence="18">Whole specimen</tissue>
    </source>
</reference>
<evidence type="ECO:0000256" key="12">
    <source>
        <dbReference type="ARBA" id="ARBA00022946"/>
    </source>
</evidence>
<evidence type="ECO:0000313" key="19">
    <source>
        <dbReference type="Proteomes" id="UP001347796"/>
    </source>
</evidence>
<keyword evidence="7" id="KW-0645">Protease</keyword>
<keyword evidence="13" id="KW-1133">Transmembrane helix</keyword>
<evidence type="ECO:0000256" key="9">
    <source>
        <dbReference type="ARBA" id="ARBA00022703"/>
    </source>
</evidence>
<evidence type="ECO:0000256" key="16">
    <source>
        <dbReference type="ARBA" id="ARBA00023145"/>
    </source>
</evidence>
<dbReference type="GO" id="GO:0004252">
    <property type="term" value="F:serine-type endopeptidase activity"/>
    <property type="evidence" value="ECO:0007669"/>
    <property type="project" value="InterPro"/>
</dbReference>
<name>A0AAN8IX53_PATCE</name>
<evidence type="ECO:0000259" key="17">
    <source>
        <dbReference type="PROSITE" id="PS50106"/>
    </source>
</evidence>
<dbReference type="Pfam" id="PF17820">
    <property type="entry name" value="PDZ_6"/>
    <property type="match status" value="1"/>
</dbReference>
<dbReference type="PANTHER" id="PTHR22939">
    <property type="entry name" value="SERINE PROTEASE FAMILY S1C HTRA-RELATED"/>
    <property type="match status" value="1"/>
</dbReference>
<dbReference type="PANTHER" id="PTHR22939:SF129">
    <property type="entry name" value="SERINE PROTEASE HTRA2, MITOCHONDRIAL"/>
    <property type="match status" value="1"/>
</dbReference>
<gene>
    <name evidence="18" type="ORF">SNE40_022169</name>
</gene>
<sequence>MLFRSLFSVLQKSTIRQNFVNKKFIQQNLRTFHTKQRFPSWTNLKMKKFYIVGAMSCVLGGLSYFYNRKQNLANLLMENLTPFVQAAEKGSTGVVRRNNSHINFIADVVEGAAPAVVYIEIRGRHPYHGNMATLSNGSGFIVTEDGLIMTNAHVVANKQSVRVRLHNGDTYDGVVTAVDQISDLATIKIKGKNLPTLKFGKSCELRPGEWVVALGCPLTLSNTVTAGIVSSVHRGSRELGLHNKNMDYIQTDAVINFGNSGGPLVNMDGEVIGINTMKVTTGISFAIPSDFASDFLIKAEKYTKRVESKKKGWLGGGGGGDVGVKKKRYMGITMLTLTPSIAMELKERVPDFPDTQTGVYVYKIIIGSPAYHGGLRPGDVITHINEQQIQTSNDIYTALDTSAKLRVGILRGQQKLKLLINTEDIEE</sequence>
<comment type="similarity">
    <text evidence="4">Belongs to the peptidase S1C family.</text>
</comment>
<evidence type="ECO:0000256" key="15">
    <source>
        <dbReference type="ARBA" id="ARBA00023136"/>
    </source>
</evidence>
<evidence type="ECO:0000256" key="14">
    <source>
        <dbReference type="ARBA" id="ARBA00023128"/>
    </source>
</evidence>
<dbReference type="GO" id="GO:0006915">
    <property type="term" value="P:apoptotic process"/>
    <property type="evidence" value="ECO:0007669"/>
    <property type="project" value="UniProtKB-KW"/>
</dbReference>
<comment type="caution">
    <text evidence="18">The sequence shown here is derived from an EMBL/GenBank/DDBJ whole genome shotgun (WGS) entry which is preliminary data.</text>
</comment>
<evidence type="ECO:0000256" key="7">
    <source>
        <dbReference type="ARBA" id="ARBA00022670"/>
    </source>
</evidence>
<dbReference type="Gene3D" id="2.40.10.120">
    <property type="match status" value="1"/>
</dbReference>
<evidence type="ECO:0000256" key="10">
    <source>
        <dbReference type="ARBA" id="ARBA00022801"/>
    </source>
</evidence>
<dbReference type="PROSITE" id="PS50106">
    <property type="entry name" value="PDZ"/>
    <property type="match status" value="1"/>
</dbReference>
<accession>A0AAN8IX53</accession>
<dbReference type="PRINTS" id="PR00834">
    <property type="entry name" value="PROTEASES2C"/>
</dbReference>
<comment type="subcellular location">
    <subcellularLocation>
        <location evidence="3">Mitochondrion intermembrane space</location>
    </subcellularLocation>
    <subcellularLocation>
        <location evidence="2">Mitochondrion membrane</location>
        <topology evidence="2">Single-pass membrane protein</topology>
    </subcellularLocation>
</comment>
<evidence type="ECO:0000256" key="5">
    <source>
        <dbReference type="ARBA" id="ARBA00013033"/>
    </source>
</evidence>
<dbReference type="GO" id="GO:0007005">
    <property type="term" value="P:mitochondrion organization"/>
    <property type="evidence" value="ECO:0007669"/>
    <property type="project" value="UniProtKB-ARBA"/>
</dbReference>
<evidence type="ECO:0000256" key="13">
    <source>
        <dbReference type="ARBA" id="ARBA00022989"/>
    </source>
</evidence>
<dbReference type="GO" id="GO:0005758">
    <property type="term" value="C:mitochondrial intermembrane space"/>
    <property type="evidence" value="ECO:0007669"/>
    <property type="project" value="UniProtKB-SubCell"/>
</dbReference>
<dbReference type="AlphaFoldDB" id="A0AAN8IX53"/>
<keyword evidence="11" id="KW-0720">Serine protease</keyword>
<dbReference type="Gene3D" id="2.30.42.10">
    <property type="match status" value="1"/>
</dbReference>
<dbReference type="Proteomes" id="UP001347796">
    <property type="component" value="Unassembled WGS sequence"/>
</dbReference>
<dbReference type="InterPro" id="IPR041489">
    <property type="entry name" value="PDZ_6"/>
</dbReference>
<evidence type="ECO:0000256" key="1">
    <source>
        <dbReference type="ARBA" id="ARBA00001760"/>
    </source>
</evidence>
<evidence type="ECO:0000256" key="11">
    <source>
        <dbReference type="ARBA" id="ARBA00022825"/>
    </source>
</evidence>
<dbReference type="FunFam" id="2.40.10.120:FF:000004">
    <property type="entry name" value="Serine protease HTRA2, mitochondrial"/>
    <property type="match status" value="1"/>
</dbReference>
<protein>
    <recommendedName>
        <fullName evidence="6">Serine protease HTRA2, mitochondrial</fullName>
        <ecNumber evidence="5">3.4.21.108</ecNumber>
    </recommendedName>
</protein>
<feature type="domain" description="PDZ" evidence="17">
    <location>
        <begin position="358"/>
        <end position="413"/>
    </location>
</feature>
<evidence type="ECO:0000256" key="6">
    <source>
        <dbReference type="ARBA" id="ARBA00016929"/>
    </source>
</evidence>
<evidence type="ECO:0000313" key="18">
    <source>
        <dbReference type="EMBL" id="KAK6166982.1"/>
    </source>
</evidence>
<keyword evidence="9" id="KW-0053">Apoptosis</keyword>
<keyword evidence="8" id="KW-0812">Transmembrane</keyword>
<evidence type="ECO:0000256" key="4">
    <source>
        <dbReference type="ARBA" id="ARBA00010541"/>
    </source>
</evidence>
<dbReference type="InterPro" id="IPR009003">
    <property type="entry name" value="Peptidase_S1_PA"/>
</dbReference>
<dbReference type="InterPro" id="IPR036034">
    <property type="entry name" value="PDZ_sf"/>
</dbReference>
<keyword evidence="16" id="KW-0865">Zymogen</keyword>
<evidence type="ECO:0000256" key="2">
    <source>
        <dbReference type="ARBA" id="ARBA00004304"/>
    </source>
</evidence>
<dbReference type="GO" id="GO:0043065">
    <property type="term" value="P:positive regulation of apoptotic process"/>
    <property type="evidence" value="ECO:0007669"/>
    <property type="project" value="TreeGrafter"/>
</dbReference>
<dbReference type="Pfam" id="PF13365">
    <property type="entry name" value="Trypsin_2"/>
    <property type="match status" value="1"/>
</dbReference>
<keyword evidence="10" id="KW-0378">Hydrolase</keyword>
<comment type="catalytic activity">
    <reaction evidence="1">
        <text>Cleavage of non-polar aliphatic amino-acids at the P1 position, with a preference for Val, Ile and Met. At the P2 and P3 positions, Arg is selected most strongly with a secondary preference for other hydrophilic residues.</text>
        <dbReference type="EC" id="3.4.21.108"/>
    </reaction>
</comment>
<dbReference type="SMART" id="SM00228">
    <property type="entry name" value="PDZ"/>
    <property type="match status" value="1"/>
</dbReference>